<dbReference type="PIRSF" id="PIRSF002854">
    <property type="entry name" value="MetQ"/>
    <property type="match status" value="1"/>
</dbReference>
<dbReference type="PANTHER" id="PTHR30429:SF0">
    <property type="entry name" value="METHIONINE-BINDING LIPOPROTEIN METQ"/>
    <property type="match status" value="1"/>
</dbReference>
<feature type="chain" id="PRO_5039171583" description="Lipoprotein" evidence="8">
    <location>
        <begin position="20"/>
        <end position="283"/>
    </location>
</feature>
<keyword evidence="4" id="KW-0564">Palmitate</keyword>
<evidence type="ECO:0000256" key="8">
    <source>
        <dbReference type="SAM" id="SignalP"/>
    </source>
</evidence>
<name>A0A7I8DC89_9BACL</name>
<keyword evidence="3" id="KW-0472">Membrane</keyword>
<keyword evidence="10" id="KW-1185">Reference proteome</keyword>
<dbReference type="Gene3D" id="3.40.190.10">
    <property type="entry name" value="Periplasmic binding protein-like II"/>
    <property type="match status" value="2"/>
</dbReference>
<dbReference type="KEGG" id="eff:skT53_05160"/>
<dbReference type="Pfam" id="PF03180">
    <property type="entry name" value="Lipoprotein_9"/>
    <property type="match status" value="1"/>
</dbReference>
<protein>
    <recommendedName>
        <fullName evidence="6">Lipoprotein</fullName>
    </recommendedName>
</protein>
<feature type="lipid moiety-binding region" description="S-diacylglycerol cysteine" evidence="7">
    <location>
        <position position="21"/>
    </location>
</feature>
<dbReference type="PROSITE" id="PS51257">
    <property type="entry name" value="PROKAR_LIPOPROTEIN"/>
    <property type="match status" value="1"/>
</dbReference>
<feature type="signal peptide" evidence="8">
    <location>
        <begin position="1"/>
        <end position="19"/>
    </location>
</feature>
<dbReference type="EMBL" id="AP023366">
    <property type="protein sequence ID" value="BCJ85531.1"/>
    <property type="molecule type" value="Genomic_DNA"/>
</dbReference>
<evidence type="ECO:0000256" key="6">
    <source>
        <dbReference type="PIRNR" id="PIRNR002854"/>
    </source>
</evidence>
<dbReference type="SUPFAM" id="SSF53850">
    <property type="entry name" value="Periplasmic binding protein-like II"/>
    <property type="match status" value="1"/>
</dbReference>
<evidence type="ECO:0000256" key="7">
    <source>
        <dbReference type="PIRSR" id="PIRSR002854-1"/>
    </source>
</evidence>
<keyword evidence="5 6" id="KW-0449">Lipoprotein</keyword>
<dbReference type="RefSeq" id="WP_200759646.1">
    <property type="nucleotide sequence ID" value="NZ_AP023366.1"/>
</dbReference>
<sequence length="283" mass="30702">MKKAWKVITALGLSVSLLAGCGGGKTESTAQQGSQPTEKKELKIGATAGPYSDMVTKAIKPIMEKKGYKVDVVEFQDYVQPNLALANGSIDANLFQHTLYLKKFAADKGLDLSAVISVPTAPMGLYSKKYKSLDEIKPGSTVAIANDPSNLARTLILLQNVGLIKIKSDVDPTKASEKDIAENPKNLKITPLEAAQLPRAVDTVDVSAVPGNFALAAKMDLLSAIKLENMPEEYRNILAVKTKDLDAQFTKDLKAAIQSKEFEQTIDDQFKGFGKPDWMTKKQ</sequence>
<reference evidence="9 10" key="1">
    <citation type="submission" date="2020-08" db="EMBL/GenBank/DDBJ databases">
        <title>Complete Genome Sequence of Effusibacillus dendaii Strain skT53, Isolated from Farmland soil.</title>
        <authorList>
            <person name="Konishi T."/>
            <person name="Kawasaki H."/>
        </authorList>
    </citation>
    <scope>NUCLEOTIDE SEQUENCE [LARGE SCALE GENOMIC DNA]</scope>
    <source>
        <strain evidence="10">skT53</strain>
    </source>
</reference>
<dbReference type="AlphaFoldDB" id="A0A7I8DC89"/>
<comment type="subcellular location">
    <subcellularLocation>
        <location evidence="1">Membrane</location>
        <topology evidence="1">Lipid-anchor</topology>
    </subcellularLocation>
</comment>
<evidence type="ECO:0000256" key="1">
    <source>
        <dbReference type="ARBA" id="ARBA00004635"/>
    </source>
</evidence>
<gene>
    <name evidence="9" type="primary">sfbA</name>
    <name evidence="9" type="ORF">skT53_05160</name>
</gene>
<keyword evidence="2 8" id="KW-0732">Signal</keyword>
<evidence type="ECO:0000256" key="3">
    <source>
        <dbReference type="ARBA" id="ARBA00023136"/>
    </source>
</evidence>
<organism evidence="9 10">
    <name type="scientific">Effusibacillus dendaii</name>
    <dbReference type="NCBI Taxonomy" id="2743772"/>
    <lineage>
        <taxon>Bacteria</taxon>
        <taxon>Bacillati</taxon>
        <taxon>Bacillota</taxon>
        <taxon>Bacilli</taxon>
        <taxon>Bacillales</taxon>
        <taxon>Alicyclobacillaceae</taxon>
        <taxon>Effusibacillus</taxon>
    </lineage>
</organism>
<evidence type="ECO:0000313" key="10">
    <source>
        <dbReference type="Proteomes" id="UP000593802"/>
    </source>
</evidence>
<evidence type="ECO:0000256" key="2">
    <source>
        <dbReference type="ARBA" id="ARBA00022729"/>
    </source>
</evidence>
<accession>A0A7I8DC89</accession>
<dbReference type="GO" id="GO:0016020">
    <property type="term" value="C:membrane"/>
    <property type="evidence" value="ECO:0007669"/>
    <property type="project" value="UniProtKB-SubCell"/>
</dbReference>
<dbReference type="PANTHER" id="PTHR30429">
    <property type="entry name" value="D-METHIONINE-BINDING LIPOPROTEIN METQ"/>
    <property type="match status" value="1"/>
</dbReference>
<proteinExistence type="inferred from homology"/>
<evidence type="ECO:0000313" key="9">
    <source>
        <dbReference type="EMBL" id="BCJ85531.1"/>
    </source>
</evidence>
<dbReference type="InterPro" id="IPR004872">
    <property type="entry name" value="Lipoprotein_NlpA"/>
</dbReference>
<evidence type="ECO:0000256" key="5">
    <source>
        <dbReference type="ARBA" id="ARBA00023288"/>
    </source>
</evidence>
<dbReference type="Proteomes" id="UP000593802">
    <property type="component" value="Chromosome"/>
</dbReference>
<evidence type="ECO:0000256" key="4">
    <source>
        <dbReference type="ARBA" id="ARBA00023139"/>
    </source>
</evidence>
<comment type="similarity">
    <text evidence="6">Belongs to the nlpA lipoprotein family.</text>
</comment>